<comment type="subcellular location">
    <subcellularLocation>
        <location evidence="1 7">Cell membrane</location>
        <topology evidence="1 7">Multi-pass membrane protein</topology>
    </subcellularLocation>
</comment>
<organism evidence="9 10">
    <name type="scientific">Hydrogenispora ethanolica</name>
    <dbReference type="NCBI Taxonomy" id="1082276"/>
    <lineage>
        <taxon>Bacteria</taxon>
        <taxon>Bacillati</taxon>
        <taxon>Bacillota</taxon>
        <taxon>Hydrogenispora</taxon>
    </lineage>
</organism>
<feature type="domain" description="ABC transmembrane type-1" evidence="8">
    <location>
        <begin position="88"/>
        <end position="280"/>
    </location>
</feature>
<evidence type="ECO:0000256" key="1">
    <source>
        <dbReference type="ARBA" id="ARBA00004651"/>
    </source>
</evidence>
<dbReference type="PANTHER" id="PTHR32243">
    <property type="entry name" value="MALTOSE TRANSPORT SYSTEM PERMEASE-RELATED"/>
    <property type="match status" value="1"/>
</dbReference>
<accession>A0A4R1S816</accession>
<evidence type="ECO:0000256" key="2">
    <source>
        <dbReference type="ARBA" id="ARBA00022448"/>
    </source>
</evidence>
<sequence length="295" mass="32673">MSMNGAALVPRIGPARMARLKRLLFVAARVILLALFLVAALLPLYWVVVTSLKGGREIYAFPIRYLPERFNLENYAYLFKISNFQLYFRNSVFVSLMGSAGALFISMLSGYALSRFRAKRVRLMFLLGMYFTQIIPTYMIMTPLYSFLAQLGLSDNLMTLSVIYIGMMIAFSTIMGSGFFAMVPVSVEEAAQIDGCSRFQALFQIVVPLVLPGLAAIFSFAFVNIWNELFLAVMFMSSEQHMTVPAALNSFISKAGVSWGVLSAGIVVALLPTLIVFAFAQKYIVVGLTEGAIKE</sequence>
<dbReference type="SUPFAM" id="SSF161098">
    <property type="entry name" value="MetI-like"/>
    <property type="match status" value="1"/>
</dbReference>
<dbReference type="PROSITE" id="PS50928">
    <property type="entry name" value="ABC_TM1"/>
    <property type="match status" value="1"/>
</dbReference>
<dbReference type="GO" id="GO:0005886">
    <property type="term" value="C:plasma membrane"/>
    <property type="evidence" value="ECO:0007669"/>
    <property type="project" value="UniProtKB-SubCell"/>
</dbReference>
<comment type="caution">
    <text evidence="9">The sequence shown here is derived from an EMBL/GenBank/DDBJ whole genome shotgun (WGS) entry which is preliminary data.</text>
</comment>
<dbReference type="Gene3D" id="1.10.3720.10">
    <property type="entry name" value="MetI-like"/>
    <property type="match status" value="1"/>
</dbReference>
<name>A0A4R1S816_HYDET</name>
<keyword evidence="3" id="KW-1003">Cell membrane</keyword>
<dbReference type="InterPro" id="IPR000515">
    <property type="entry name" value="MetI-like"/>
</dbReference>
<feature type="transmembrane region" description="Helical" evidence="7">
    <location>
        <begin position="257"/>
        <end position="280"/>
    </location>
</feature>
<evidence type="ECO:0000256" key="7">
    <source>
        <dbReference type="RuleBase" id="RU363032"/>
    </source>
</evidence>
<evidence type="ECO:0000256" key="5">
    <source>
        <dbReference type="ARBA" id="ARBA00022989"/>
    </source>
</evidence>
<protein>
    <submittedName>
        <fullName evidence="9">Carbohydrate ABC transporter membrane protein 2 (CUT1 family)</fullName>
    </submittedName>
</protein>
<evidence type="ECO:0000313" key="9">
    <source>
        <dbReference type="EMBL" id="TCL75244.1"/>
    </source>
</evidence>
<dbReference type="Proteomes" id="UP000295008">
    <property type="component" value="Unassembled WGS sequence"/>
</dbReference>
<dbReference type="GO" id="GO:0055085">
    <property type="term" value="P:transmembrane transport"/>
    <property type="evidence" value="ECO:0007669"/>
    <property type="project" value="InterPro"/>
</dbReference>
<evidence type="ECO:0000313" key="10">
    <source>
        <dbReference type="Proteomes" id="UP000295008"/>
    </source>
</evidence>
<keyword evidence="4 7" id="KW-0812">Transmembrane</keyword>
<dbReference type="AlphaFoldDB" id="A0A4R1S816"/>
<keyword evidence="6 7" id="KW-0472">Membrane</keyword>
<dbReference type="CDD" id="cd06261">
    <property type="entry name" value="TM_PBP2"/>
    <property type="match status" value="1"/>
</dbReference>
<dbReference type="EMBL" id="SLUN01000003">
    <property type="protein sequence ID" value="TCL75244.1"/>
    <property type="molecule type" value="Genomic_DNA"/>
</dbReference>
<dbReference type="RefSeq" id="WP_243662804.1">
    <property type="nucleotide sequence ID" value="NZ_SLUN01000003.1"/>
</dbReference>
<evidence type="ECO:0000256" key="3">
    <source>
        <dbReference type="ARBA" id="ARBA00022475"/>
    </source>
</evidence>
<evidence type="ECO:0000259" key="8">
    <source>
        <dbReference type="PROSITE" id="PS50928"/>
    </source>
</evidence>
<evidence type="ECO:0000256" key="4">
    <source>
        <dbReference type="ARBA" id="ARBA00022692"/>
    </source>
</evidence>
<comment type="similarity">
    <text evidence="7">Belongs to the binding-protein-dependent transport system permease family.</text>
</comment>
<feature type="transmembrane region" description="Helical" evidence="7">
    <location>
        <begin position="125"/>
        <end position="145"/>
    </location>
</feature>
<feature type="transmembrane region" description="Helical" evidence="7">
    <location>
        <begin position="157"/>
        <end position="181"/>
    </location>
</feature>
<feature type="transmembrane region" description="Helical" evidence="7">
    <location>
        <begin position="92"/>
        <end position="113"/>
    </location>
</feature>
<keyword evidence="10" id="KW-1185">Reference proteome</keyword>
<gene>
    <name evidence="9" type="ORF">EDC14_1003176</name>
</gene>
<proteinExistence type="inferred from homology"/>
<dbReference type="Pfam" id="PF00528">
    <property type="entry name" value="BPD_transp_1"/>
    <property type="match status" value="1"/>
</dbReference>
<evidence type="ECO:0000256" key="6">
    <source>
        <dbReference type="ARBA" id="ARBA00023136"/>
    </source>
</evidence>
<keyword evidence="2 7" id="KW-0813">Transport</keyword>
<keyword evidence="5 7" id="KW-1133">Transmembrane helix</keyword>
<dbReference type="InterPro" id="IPR035906">
    <property type="entry name" value="MetI-like_sf"/>
</dbReference>
<feature type="transmembrane region" description="Helical" evidence="7">
    <location>
        <begin position="23"/>
        <end position="46"/>
    </location>
</feature>
<dbReference type="InterPro" id="IPR050901">
    <property type="entry name" value="BP-dep_ABC_trans_perm"/>
</dbReference>
<dbReference type="PANTHER" id="PTHR32243:SF18">
    <property type="entry name" value="INNER MEMBRANE ABC TRANSPORTER PERMEASE PROTEIN YCJP"/>
    <property type="match status" value="1"/>
</dbReference>
<feature type="transmembrane region" description="Helical" evidence="7">
    <location>
        <begin position="202"/>
        <end position="226"/>
    </location>
</feature>
<reference evidence="9 10" key="1">
    <citation type="submission" date="2019-03" db="EMBL/GenBank/DDBJ databases">
        <title>Genomic Encyclopedia of Type Strains, Phase IV (KMG-IV): sequencing the most valuable type-strain genomes for metagenomic binning, comparative biology and taxonomic classification.</title>
        <authorList>
            <person name="Goeker M."/>
        </authorList>
    </citation>
    <scope>NUCLEOTIDE SEQUENCE [LARGE SCALE GENOMIC DNA]</scope>
    <source>
        <strain evidence="9 10">LX-B</strain>
    </source>
</reference>